<evidence type="ECO:0008006" key="3">
    <source>
        <dbReference type="Google" id="ProtNLM"/>
    </source>
</evidence>
<keyword evidence="2" id="KW-1185">Reference proteome</keyword>
<dbReference type="PROSITE" id="PS51318">
    <property type="entry name" value="TAT"/>
    <property type="match status" value="1"/>
</dbReference>
<dbReference type="PANTHER" id="PTHR35399">
    <property type="entry name" value="SLR8030 PROTEIN"/>
    <property type="match status" value="1"/>
</dbReference>
<dbReference type="AlphaFoldDB" id="A0A919BBD8"/>
<dbReference type="SUPFAM" id="SSF75011">
    <property type="entry name" value="3-carboxy-cis,cis-mucoante lactonizing enzyme"/>
    <property type="match status" value="1"/>
</dbReference>
<reference evidence="1" key="2">
    <citation type="submission" date="2020-09" db="EMBL/GenBank/DDBJ databases">
        <authorList>
            <person name="Sun Q."/>
            <person name="Ohkuma M."/>
        </authorList>
    </citation>
    <scope>NUCLEOTIDE SEQUENCE</scope>
    <source>
        <strain evidence="1">JCM 4122</strain>
    </source>
</reference>
<dbReference type="Pfam" id="PF05787">
    <property type="entry name" value="PhoX"/>
    <property type="match status" value="2"/>
</dbReference>
<name>A0A919BBD8_STRFL</name>
<proteinExistence type="predicted"/>
<evidence type="ECO:0000313" key="2">
    <source>
        <dbReference type="Proteomes" id="UP000632849"/>
    </source>
</evidence>
<dbReference type="Proteomes" id="UP000632849">
    <property type="component" value="Unassembled WGS sequence"/>
</dbReference>
<protein>
    <recommendedName>
        <fullName evidence="3">Tat pathway signal sequence domain protein</fullName>
    </recommendedName>
</protein>
<gene>
    <name evidence="1" type="ORF">GCM10017667_05280</name>
</gene>
<comment type="caution">
    <text evidence="1">The sequence shown here is derived from an EMBL/GenBank/DDBJ whole genome shotgun (WGS) entry which is preliminary data.</text>
</comment>
<accession>A0A919BBD8</accession>
<sequence>MDPRRGIAHTRAWYTQRVHTCLRREGRPMSVTRRQILACTGASAAGIAFTGALGELFAGSAAAEPRGGYGPLLPDPAGLLDLPAGFSYRVLSREGEPLRSGEGPVPSHCDGMSAFAGPDGGVRLVRNHENRPEARHPVPHVPGLTYDPGGKGGCTVLGLGADGGVRAEHVGISGTAVNCAGGPTPWNTWLTCEETEDKAGTKGYAKDHGFVFEVDPADPHRTGAVPLTALGRFAHEAVAVDPYTGIVYETEDAFDHPFGLFYRFLPERPLGGTGSLRAGGTLEALRVPGVPDLSVVREAGTVFERVEWVPVPDPGAAGTPIRFQDFGRGGITHAQKLEGCYWGGRAVYFVSSFARASDGSGATHFGQVWKYEPRGRRLTLAVSFGPDTDVRLPGESPDNICLAPTGGLMVCEDGAGAQHVFGVTRRGEVYAVARGRQDVGTPGAPEWGEFAGVTFSPDGATMYVNCYTPGTTFAVTGPWR</sequence>
<dbReference type="InterPro" id="IPR006311">
    <property type="entry name" value="TAT_signal"/>
</dbReference>
<reference evidence="1" key="1">
    <citation type="journal article" date="2014" name="Int. J. Syst. Evol. Microbiol.">
        <title>Complete genome sequence of Corynebacterium casei LMG S-19264T (=DSM 44701T), isolated from a smear-ripened cheese.</title>
        <authorList>
            <consortium name="US DOE Joint Genome Institute (JGI-PGF)"/>
            <person name="Walter F."/>
            <person name="Albersmeier A."/>
            <person name="Kalinowski J."/>
            <person name="Ruckert C."/>
        </authorList>
    </citation>
    <scope>NUCLEOTIDE SEQUENCE</scope>
    <source>
        <strain evidence="1">JCM 4122</strain>
    </source>
</reference>
<dbReference type="EMBL" id="BNBE01000001">
    <property type="protein sequence ID" value="GHF80606.1"/>
    <property type="molecule type" value="Genomic_DNA"/>
</dbReference>
<dbReference type="PANTHER" id="PTHR35399:SF4">
    <property type="entry name" value="MEMBRANE PROTEIN"/>
    <property type="match status" value="1"/>
</dbReference>
<dbReference type="InterPro" id="IPR008557">
    <property type="entry name" value="PhoX"/>
</dbReference>
<organism evidence="1 2">
    <name type="scientific">Streptomyces filamentosus</name>
    <name type="common">Streptomyces roseosporus</name>
    <dbReference type="NCBI Taxonomy" id="67294"/>
    <lineage>
        <taxon>Bacteria</taxon>
        <taxon>Bacillati</taxon>
        <taxon>Actinomycetota</taxon>
        <taxon>Actinomycetes</taxon>
        <taxon>Kitasatosporales</taxon>
        <taxon>Streptomycetaceae</taxon>
        <taxon>Streptomyces</taxon>
    </lineage>
</organism>
<evidence type="ECO:0000313" key="1">
    <source>
        <dbReference type="EMBL" id="GHF80606.1"/>
    </source>
</evidence>